<keyword evidence="2" id="KW-1133">Transmembrane helix</keyword>
<feature type="compositionally biased region" description="Basic and acidic residues" evidence="1">
    <location>
        <begin position="142"/>
        <end position="162"/>
    </location>
</feature>
<feature type="region of interest" description="Disordered" evidence="1">
    <location>
        <begin position="116"/>
        <end position="206"/>
    </location>
</feature>
<proteinExistence type="predicted"/>
<organism evidence="3 4">
    <name type="scientific">Spongiactinospora gelatinilytica</name>
    <dbReference type="NCBI Taxonomy" id="2666298"/>
    <lineage>
        <taxon>Bacteria</taxon>
        <taxon>Bacillati</taxon>
        <taxon>Actinomycetota</taxon>
        <taxon>Actinomycetes</taxon>
        <taxon>Streptosporangiales</taxon>
        <taxon>Streptosporangiaceae</taxon>
        <taxon>Spongiactinospora</taxon>
    </lineage>
</organism>
<keyword evidence="2" id="KW-0812">Transmembrane</keyword>
<dbReference type="AlphaFoldDB" id="A0A2W2HKK8"/>
<protein>
    <submittedName>
        <fullName evidence="3">Uncharacterized protein</fullName>
    </submittedName>
</protein>
<reference evidence="3 4" key="1">
    <citation type="submission" date="2018-01" db="EMBL/GenBank/DDBJ databases">
        <title>Draft genome sequence of Sphaerisporangium sp. 7K107.</title>
        <authorList>
            <person name="Sahin N."/>
            <person name="Saygin H."/>
            <person name="Ay H."/>
        </authorList>
    </citation>
    <scope>NUCLEOTIDE SEQUENCE [LARGE SCALE GENOMIC DNA]</scope>
    <source>
        <strain evidence="3 4">7K107</strain>
    </source>
</reference>
<dbReference type="EMBL" id="POUA01000096">
    <property type="protein sequence ID" value="PZG46467.1"/>
    <property type="molecule type" value="Genomic_DNA"/>
</dbReference>
<dbReference type="Proteomes" id="UP000248544">
    <property type="component" value="Unassembled WGS sequence"/>
</dbReference>
<evidence type="ECO:0000256" key="1">
    <source>
        <dbReference type="SAM" id="MobiDB-lite"/>
    </source>
</evidence>
<gene>
    <name evidence="3" type="ORF">C1I98_14470</name>
</gene>
<comment type="caution">
    <text evidence="3">The sequence shown here is derived from an EMBL/GenBank/DDBJ whole genome shotgun (WGS) entry which is preliminary data.</text>
</comment>
<evidence type="ECO:0000313" key="4">
    <source>
        <dbReference type="Proteomes" id="UP000248544"/>
    </source>
</evidence>
<name>A0A2W2HKK8_9ACTN</name>
<feature type="non-terminal residue" evidence="3">
    <location>
        <position position="1"/>
    </location>
</feature>
<evidence type="ECO:0000256" key="2">
    <source>
        <dbReference type="SAM" id="Phobius"/>
    </source>
</evidence>
<feature type="compositionally biased region" description="Pro residues" evidence="1">
    <location>
        <begin position="167"/>
        <end position="188"/>
    </location>
</feature>
<feature type="transmembrane region" description="Helical" evidence="2">
    <location>
        <begin position="227"/>
        <end position="245"/>
    </location>
</feature>
<feature type="compositionally biased region" description="Pro residues" evidence="1">
    <location>
        <begin position="196"/>
        <end position="205"/>
    </location>
</feature>
<sequence length="259" mass="27089">KRQRVELRGPAAGARLSVVTDPPGAAIVDCPTRTTEGEPGECAFGAIPESRHADVWVRSAEPGEIRLTARADTLLYDGRWTARSATVVLSEAGAHLVAGASGQGDPDRLIERVWTPAVVPAEPSENTRNGEVRAEPNSTQSRKPDDKSHDKPDGKAAEKRPGAAEPATPPVQAPPSADPVPVQEPPQMPVVADAPDPAPVPPPLPMRLTTVASAAKSDDATRPELRGLPAVLAAVGVLLGLLWALPAVRDRGRGRGEPD</sequence>
<keyword evidence="4" id="KW-1185">Reference proteome</keyword>
<evidence type="ECO:0000313" key="3">
    <source>
        <dbReference type="EMBL" id="PZG46467.1"/>
    </source>
</evidence>
<keyword evidence="2" id="KW-0472">Membrane</keyword>
<accession>A0A2W2HKK8</accession>